<dbReference type="CDD" id="cd00077">
    <property type="entry name" value="HDc"/>
    <property type="match status" value="1"/>
</dbReference>
<dbReference type="InterPro" id="IPR003607">
    <property type="entry name" value="HD/PDEase_dom"/>
</dbReference>
<dbReference type="GO" id="GO:0006402">
    <property type="term" value="P:mRNA catabolic process"/>
    <property type="evidence" value="ECO:0007669"/>
    <property type="project" value="UniProtKB-UniRule"/>
</dbReference>
<dbReference type="CDD" id="cd22431">
    <property type="entry name" value="KH-I_RNaseY"/>
    <property type="match status" value="1"/>
</dbReference>
<dbReference type="GO" id="GO:0004521">
    <property type="term" value="F:RNA endonuclease activity"/>
    <property type="evidence" value="ECO:0007669"/>
    <property type="project" value="UniProtKB-UniRule"/>
</dbReference>
<dbReference type="InterPro" id="IPR036612">
    <property type="entry name" value="KH_dom_type_1_sf"/>
</dbReference>
<evidence type="ECO:0000313" key="8">
    <source>
        <dbReference type="EMBL" id="KKU55263.1"/>
    </source>
</evidence>
<dbReference type="InterPro" id="IPR017705">
    <property type="entry name" value="Ribonuclease_Y"/>
</dbReference>
<feature type="coiled-coil region" evidence="6">
    <location>
        <begin position="23"/>
        <end position="50"/>
    </location>
</feature>
<dbReference type="AlphaFoldDB" id="A0A0G1TM89"/>
<keyword evidence="6" id="KW-0175">Coiled coil</keyword>
<dbReference type="PANTHER" id="PTHR12826:SF15">
    <property type="entry name" value="RIBONUCLEASE Y"/>
    <property type="match status" value="1"/>
</dbReference>
<gene>
    <name evidence="5" type="primary">rny</name>
    <name evidence="8" type="ORF">UX78_C0023G0015</name>
</gene>
<evidence type="ECO:0000256" key="5">
    <source>
        <dbReference type="HAMAP-Rule" id="MF_00335"/>
    </source>
</evidence>
<dbReference type="PANTHER" id="PTHR12826">
    <property type="entry name" value="RIBONUCLEASE Y"/>
    <property type="match status" value="1"/>
</dbReference>
<dbReference type="PROSITE" id="PS51831">
    <property type="entry name" value="HD"/>
    <property type="match status" value="1"/>
</dbReference>
<evidence type="ECO:0000259" key="7">
    <source>
        <dbReference type="PROSITE" id="PS51831"/>
    </source>
</evidence>
<comment type="function">
    <text evidence="5">Endoribonuclease that initiates mRNA decay.</text>
</comment>
<dbReference type="GO" id="GO:0016787">
    <property type="term" value="F:hydrolase activity"/>
    <property type="evidence" value="ECO:0007669"/>
    <property type="project" value="UniProtKB-KW"/>
</dbReference>
<dbReference type="SUPFAM" id="SSF54791">
    <property type="entry name" value="Eukaryotic type KH-domain (KH-domain type I)"/>
    <property type="match status" value="1"/>
</dbReference>
<dbReference type="Proteomes" id="UP000034607">
    <property type="component" value="Unassembled WGS sequence"/>
</dbReference>
<dbReference type="InterPro" id="IPR006674">
    <property type="entry name" value="HD_domain"/>
</dbReference>
<dbReference type="InterPro" id="IPR004088">
    <property type="entry name" value="KH_dom_type_1"/>
</dbReference>
<keyword evidence="1 5" id="KW-0540">Nuclease</keyword>
<dbReference type="GO" id="GO:0003723">
    <property type="term" value="F:RNA binding"/>
    <property type="evidence" value="ECO:0007669"/>
    <property type="project" value="UniProtKB-UniRule"/>
</dbReference>
<evidence type="ECO:0000256" key="1">
    <source>
        <dbReference type="ARBA" id="ARBA00022722"/>
    </source>
</evidence>
<comment type="caution">
    <text evidence="8">The sequence shown here is derived from an EMBL/GenBank/DDBJ whole genome shotgun (WGS) entry which is preliminary data.</text>
</comment>
<dbReference type="EMBL" id="LCNM01000023">
    <property type="protein sequence ID" value="KKU55263.1"/>
    <property type="molecule type" value="Genomic_DNA"/>
</dbReference>
<organism evidence="8 9">
    <name type="scientific">Candidatus Amesbacteria bacterium GW2011_GWA2_47_11</name>
    <dbReference type="NCBI Taxonomy" id="1618357"/>
    <lineage>
        <taxon>Bacteria</taxon>
        <taxon>Candidatus Amesiibacteriota</taxon>
    </lineage>
</organism>
<dbReference type="EC" id="3.1.-.-" evidence="5"/>
<evidence type="ECO:0000256" key="6">
    <source>
        <dbReference type="SAM" id="Coils"/>
    </source>
</evidence>
<dbReference type="GO" id="GO:0005886">
    <property type="term" value="C:plasma membrane"/>
    <property type="evidence" value="ECO:0007669"/>
    <property type="project" value="UniProtKB-UniRule"/>
</dbReference>
<comment type="similarity">
    <text evidence="5">Belongs to the RNase Y family.</text>
</comment>
<reference evidence="8 9" key="1">
    <citation type="journal article" date="2015" name="Nature">
        <title>rRNA introns, odd ribosomes, and small enigmatic genomes across a large radiation of phyla.</title>
        <authorList>
            <person name="Brown C.T."/>
            <person name="Hug L.A."/>
            <person name="Thomas B.C."/>
            <person name="Sharon I."/>
            <person name="Castelle C.J."/>
            <person name="Singh A."/>
            <person name="Wilkins M.J."/>
            <person name="Williams K.H."/>
            <person name="Banfield J.F."/>
        </authorList>
    </citation>
    <scope>NUCLEOTIDE SEQUENCE [LARGE SCALE GENOMIC DNA]</scope>
</reference>
<dbReference type="Pfam" id="PF01966">
    <property type="entry name" value="HD"/>
    <property type="match status" value="1"/>
</dbReference>
<evidence type="ECO:0000256" key="2">
    <source>
        <dbReference type="ARBA" id="ARBA00022759"/>
    </source>
</evidence>
<keyword evidence="2 5" id="KW-0255">Endonuclease</keyword>
<dbReference type="SMART" id="SM00322">
    <property type="entry name" value="KH"/>
    <property type="match status" value="1"/>
</dbReference>
<name>A0A0G1TM89_9BACT</name>
<evidence type="ECO:0000313" key="9">
    <source>
        <dbReference type="Proteomes" id="UP000034607"/>
    </source>
</evidence>
<evidence type="ECO:0000256" key="4">
    <source>
        <dbReference type="ARBA" id="ARBA00022884"/>
    </source>
</evidence>
<dbReference type="InterPro" id="IPR022711">
    <property type="entry name" value="RNase_Y_N"/>
</dbReference>
<dbReference type="Pfam" id="PF00013">
    <property type="entry name" value="KH_1"/>
    <property type="match status" value="1"/>
</dbReference>
<sequence>MLLTMAFYSPSGQADSTDPPSSLTKAEQLLEEVNRRLQDLEDDKQYLDKLRADYLARLEKTSGLSREEAKELLLDETRRVFAQDLAKLIEQARQDYTAQANVLAQEIIVSAMLHGATDYTAEYTVSTLTLPDESVKGSIIGKEGRNIGAFEKATGVEIEIEEGNTIRLSSFDSLRREIARRALEYLIKDSRITPTRIEEVVTATRRQMDNVLMDEGRKICAACGVYNLHPDLIKTIGKYRFRFSYGQNLGIHTIEETKIGVQIAHELALSEDLISLVRLGCLLHDIGKVVTDEEGTHVQLGTQLLKKYDLPELVISAVAEHHEDKPFSSVVSRIVWVADAISGSRPGARYEPHEAYVKRLSQIEDIGKSFPEVSEVYAFQAGRDVRVLVKPELISDSELTLLVSKIRQKLEKEAQYIGQIKITAVRESRATDITKAK</sequence>
<dbReference type="NCBIfam" id="TIGR00277">
    <property type="entry name" value="HDIG"/>
    <property type="match status" value="1"/>
</dbReference>
<dbReference type="InterPro" id="IPR006675">
    <property type="entry name" value="HDIG_dom"/>
</dbReference>
<dbReference type="PROSITE" id="PS50084">
    <property type="entry name" value="KH_TYPE_1"/>
    <property type="match status" value="1"/>
</dbReference>
<protein>
    <recommendedName>
        <fullName evidence="5">Ribonuclease Y</fullName>
        <shortName evidence="5">RNase Y</shortName>
        <ecNumber evidence="5">3.1.-.-</ecNumber>
    </recommendedName>
</protein>
<feature type="domain" description="HD" evidence="7">
    <location>
        <begin position="249"/>
        <end position="344"/>
    </location>
</feature>
<keyword evidence="3 5" id="KW-0378">Hydrolase</keyword>
<dbReference type="InterPro" id="IPR004087">
    <property type="entry name" value="KH_dom"/>
</dbReference>
<dbReference type="Gene3D" id="1.10.3210.10">
    <property type="entry name" value="Hypothetical protein af1432"/>
    <property type="match status" value="1"/>
</dbReference>
<proteinExistence type="inferred from homology"/>
<dbReference type="SMART" id="SM00471">
    <property type="entry name" value="HDc"/>
    <property type="match status" value="1"/>
</dbReference>
<dbReference type="Pfam" id="PF12072">
    <property type="entry name" value="RNase_Y_N"/>
    <property type="match status" value="1"/>
</dbReference>
<dbReference type="HAMAP" id="MF_00335">
    <property type="entry name" value="RNase_Y"/>
    <property type="match status" value="1"/>
</dbReference>
<evidence type="ECO:0000256" key="3">
    <source>
        <dbReference type="ARBA" id="ARBA00022801"/>
    </source>
</evidence>
<dbReference type="SUPFAM" id="SSF109604">
    <property type="entry name" value="HD-domain/PDEase-like"/>
    <property type="match status" value="1"/>
</dbReference>
<keyword evidence="4 5" id="KW-0694">RNA-binding</keyword>
<accession>A0A0G1TM89</accession>